<name>A0A5B7K0S1_PORTR</name>
<dbReference type="Proteomes" id="UP000324222">
    <property type="component" value="Unassembled WGS sequence"/>
</dbReference>
<dbReference type="AlphaFoldDB" id="A0A5B7K0S1"/>
<dbReference type="EMBL" id="VSRR010116828">
    <property type="protein sequence ID" value="MPC99067.1"/>
    <property type="molecule type" value="Genomic_DNA"/>
</dbReference>
<evidence type="ECO:0000313" key="2">
    <source>
        <dbReference type="EMBL" id="MPC99067.1"/>
    </source>
</evidence>
<comment type="caution">
    <text evidence="2">The sequence shown here is derived from an EMBL/GenBank/DDBJ whole genome shotgun (WGS) entry which is preliminary data.</text>
</comment>
<reference evidence="2 3" key="1">
    <citation type="submission" date="2019-05" db="EMBL/GenBank/DDBJ databases">
        <title>Another draft genome of Portunus trituberculatus and its Hox gene families provides insights of decapod evolution.</title>
        <authorList>
            <person name="Jeong J.-H."/>
            <person name="Song I."/>
            <person name="Kim S."/>
            <person name="Choi T."/>
            <person name="Kim D."/>
            <person name="Ryu S."/>
            <person name="Kim W."/>
        </authorList>
    </citation>
    <scope>NUCLEOTIDE SEQUENCE [LARGE SCALE GENOMIC DNA]</scope>
    <source>
        <tissue evidence="2">Muscle</tissue>
    </source>
</reference>
<sequence>MEVAAAAGGAWVARGSPWATQRTSYAARHNFTIHCGGRQEAGGKVGRERGAVGPRPANLARTGQRHGATFIGSKLKQKRHIFMADFRL</sequence>
<accession>A0A5B7K0S1</accession>
<feature type="region of interest" description="Disordered" evidence="1">
    <location>
        <begin position="38"/>
        <end position="60"/>
    </location>
</feature>
<evidence type="ECO:0000313" key="3">
    <source>
        <dbReference type="Proteomes" id="UP000324222"/>
    </source>
</evidence>
<protein>
    <submittedName>
        <fullName evidence="2">Uncharacterized protein</fullName>
    </submittedName>
</protein>
<gene>
    <name evidence="2" type="ORF">E2C01_094462</name>
</gene>
<evidence type="ECO:0000256" key="1">
    <source>
        <dbReference type="SAM" id="MobiDB-lite"/>
    </source>
</evidence>
<organism evidence="2 3">
    <name type="scientific">Portunus trituberculatus</name>
    <name type="common">Swimming crab</name>
    <name type="synonym">Neptunus trituberculatus</name>
    <dbReference type="NCBI Taxonomy" id="210409"/>
    <lineage>
        <taxon>Eukaryota</taxon>
        <taxon>Metazoa</taxon>
        <taxon>Ecdysozoa</taxon>
        <taxon>Arthropoda</taxon>
        <taxon>Crustacea</taxon>
        <taxon>Multicrustacea</taxon>
        <taxon>Malacostraca</taxon>
        <taxon>Eumalacostraca</taxon>
        <taxon>Eucarida</taxon>
        <taxon>Decapoda</taxon>
        <taxon>Pleocyemata</taxon>
        <taxon>Brachyura</taxon>
        <taxon>Eubrachyura</taxon>
        <taxon>Portunoidea</taxon>
        <taxon>Portunidae</taxon>
        <taxon>Portuninae</taxon>
        <taxon>Portunus</taxon>
    </lineage>
</organism>
<keyword evidence="3" id="KW-1185">Reference proteome</keyword>
<proteinExistence type="predicted"/>